<protein>
    <submittedName>
        <fullName evidence="2">Uncharacterized protein</fullName>
    </submittedName>
</protein>
<dbReference type="Proteomes" id="UP001626536">
    <property type="component" value="Chromosome"/>
</dbReference>
<evidence type="ECO:0000313" key="3">
    <source>
        <dbReference type="Proteomes" id="UP001626536"/>
    </source>
</evidence>
<proteinExistence type="predicted"/>
<dbReference type="RefSeq" id="WP_407339719.1">
    <property type="nucleotide sequence ID" value="NZ_CP136862.1"/>
</dbReference>
<dbReference type="EMBL" id="CP136862">
    <property type="protein sequence ID" value="WOJ90273.1"/>
    <property type="molecule type" value="Genomic_DNA"/>
</dbReference>
<name>A0ABZ0HU90_9HYPH</name>
<accession>A0ABZ0HU90</accession>
<evidence type="ECO:0000256" key="1">
    <source>
        <dbReference type="SAM" id="MobiDB-lite"/>
    </source>
</evidence>
<feature type="region of interest" description="Disordered" evidence="1">
    <location>
        <begin position="1"/>
        <end position="38"/>
    </location>
</feature>
<reference evidence="2 3" key="1">
    <citation type="submission" date="2023-10" db="EMBL/GenBank/DDBJ databases">
        <title>Novel methanotroph of the genus Methylocapsa from a subarctic wetland.</title>
        <authorList>
            <person name="Belova S.E."/>
            <person name="Oshkin I.Y."/>
            <person name="Miroshnikov K."/>
            <person name="Dedysh S.N."/>
        </authorList>
    </citation>
    <scope>NUCLEOTIDE SEQUENCE [LARGE SCALE GENOMIC DNA]</scope>
    <source>
        <strain evidence="2 3">RX1</strain>
    </source>
</reference>
<organism evidence="2 3">
    <name type="scientific">Methylocapsa polymorpha</name>
    <dbReference type="NCBI Taxonomy" id="3080828"/>
    <lineage>
        <taxon>Bacteria</taxon>
        <taxon>Pseudomonadati</taxon>
        <taxon>Pseudomonadota</taxon>
        <taxon>Alphaproteobacteria</taxon>
        <taxon>Hyphomicrobiales</taxon>
        <taxon>Beijerinckiaceae</taxon>
        <taxon>Methylocapsa</taxon>
    </lineage>
</organism>
<keyword evidence="3" id="KW-1185">Reference proteome</keyword>
<gene>
    <name evidence="2" type="ORF">RZS28_02935</name>
</gene>
<sequence>MVKAPGPSEKPPKAPARQKTPCSKASKSEVKPLGEQLDPPLNESLSGVFNVTQAARAACKTFSVEYSDLSASIAAALGPARVLLGNIDKLFQSDFFGVAQIIATRNQTFLNSIAPHLEEIRVQKRILDLGFVPHAVLFKHLGNVEEPVDLTSDEFSQGLAVDVWTKVRESLRLSIEDCLGDQRIFHTFDEMIAAHEAGLYQLTAPSAFFVIERAARLAQPGEGRKKTFDWLKDGLGDMTIDDVPAQWRRGWTEVWAVLYKQAFCDVRTDDHADTLPFPHRHALAHGIGGKINAARESINCVLLAHFVISAAAAFQSLVRDEPVGSP</sequence>
<evidence type="ECO:0000313" key="2">
    <source>
        <dbReference type="EMBL" id="WOJ90273.1"/>
    </source>
</evidence>